<evidence type="ECO:0000313" key="3">
    <source>
        <dbReference type="Proteomes" id="UP001500713"/>
    </source>
</evidence>
<dbReference type="PANTHER" id="PTHR12110">
    <property type="entry name" value="HYDROXYPYRUVATE ISOMERASE"/>
    <property type="match status" value="1"/>
</dbReference>
<proteinExistence type="predicted"/>
<dbReference type="SUPFAM" id="SSF51658">
    <property type="entry name" value="Xylose isomerase-like"/>
    <property type="match status" value="1"/>
</dbReference>
<dbReference type="Gene3D" id="3.20.20.150">
    <property type="entry name" value="Divalent-metal-dependent TIM barrel enzymes"/>
    <property type="match status" value="1"/>
</dbReference>
<dbReference type="EMBL" id="BAAAEM010000002">
    <property type="protein sequence ID" value="GAA0465444.1"/>
    <property type="molecule type" value="Genomic_DNA"/>
</dbReference>
<protein>
    <recommendedName>
        <fullName evidence="1">Xylose isomerase-like TIM barrel domain-containing protein</fullName>
    </recommendedName>
</protein>
<keyword evidence="3" id="KW-1185">Reference proteome</keyword>
<evidence type="ECO:0000313" key="2">
    <source>
        <dbReference type="EMBL" id="GAA0465444.1"/>
    </source>
</evidence>
<dbReference type="Proteomes" id="UP001500713">
    <property type="component" value="Unassembled WGS sequence"/>
</dbReference>
<feature type="domain" description="Xylose isomerase-like TIM barrel" evidence="1">
    <location>
        <begin position="23"/>
        <end position="254"/>
    </location>
</feature>
<organism evidence="2 3">
    <name type="scientific">Parasphingorhabdus litoris</name>
    <dbReference type="NCBI Taxonomy" id="394733"/>
    <lineage>
        <taxon>Bacteria</taxon>
        <taxon>Pseudomonadati</taxon>
        <taxon>Pseudomonadota</taxon>
        <taxon>Alphaproteobacteria</taxon>
        <taxon>Sphingomonadales</taxon>
        <taxon>Sphingomonadaceae</taxon>
        <taxon>Parasphingorhabdus</taxon>
    </lineage>
</organism>
<dbReference type="RefSeq" id="WP_229954193.1">
    <property type="nucleotide sequence ID" value="NZ_BAAAEM010000002.1"/>
</dbReference>
<dbReference type="InterPro" id="IPR013022">
    <property type="entry name" value="Xyl_isomerase-like_TIM-brl"/>
</dbReference>
<accession>A0ABP3JXL2</accession>
<dbReference type="Pfam" id="PF01261">
    <property type="entry name" value="AP_endonuc_2"/>
    <property type="match status" value="1"/>
</dbReference>
<reference evidence="3" key="1">
    <citation type="journal article" date="2019" name="Int. J. Syst. Evol. Microbiol.">
        <title>The Global Catalogue of Microorganisms (GCM) 10K type strain sequencing project: providing services to taxonomists for standard genome sequencing and annotation.</title>
        <authorList>
            <consortium name="The Broad Institute Genomics Platform"/>
            <consortium name="The Broad Institute Genome Sequencing Center for Infectious Disease"/>
            <person name="Wu L."/>
            <person name="Ma J."/>
        </authorList>
    </citation>
    <scope>NUCLEOTIDE SEQUENCE [LARGE SCALE GENOMIC DNA]</scope>
    <source>
        <strain evidence="3">JCM 14162</strain>
    </source>
</reference>
<comment type="caution">
    <text evidence="2">The sequence shown here is derived from an EMBL/GenBank/DDBJ whole genome shotgun (WGS) entry which is preliminary data.</text>
</comment>
<dbReference type="InterPro" id="IPR050312">
    <property type="entry name" value="IolE/XylAMocC-like"/>
</dbReference>
<gene>
    <name evidence="2" type="ORF">GCM10009096_02530</name>
</gene>
<dbReference type="PANTHER" id="PTHR12110:SF21">
    <property type="entry name" value="XYLOSE ISOMERASE-LIKE TIM BARREL DOMAIN-CONTAINING PROTEIN"/>
    <property type="match status" value="1"/>
</dbReference>
<sequence length="280" mass="30801">MKLAISNIAWPAEKLEDALGIMQKYGARGLEIAPSLAFYKEPNPFAPSDEAIERFLSLLSKYDICPVSMQSLLFGADDAFLFGSIDEQRNFKVGLKNATQLAKQVNIPNLVVGSPKNRVIPESMSVLDATACAKDIFYELGDYADRFGVTLAIEANPAEYGTNFLNTTQQVIDFVEQVDHPAITANFDIGALQMNDEVKNTGQLYESAASKISHIHISEPDLKPVPKDKAVFSEIALEIICKGYSKWFSIEMLVNENSGLAVVEKSLKDCSEILKRLGAK</sequence>
<evidence type="ECO:0000259" key="1">
    <source>
        <dbReference type="Pfam" id="PF01261"/>
    </source>
</evidence>
<name>A0ABP3JXL2_9SPHN</name>
<dbReference type="InterPro" id="IPR036237">
    <property type="entry name" value="Xyl_isomerase-like_sf"/>
</dbReference>